<dbReference type="PANTHER" id="PTHR35851">
    <property type="entry name" value="CELL DIVISION PROTEIN FTSQ"/>
    <property type="match status" value="1"/>
</dbReference>
<dbReference type="PROSITE" id="PS51779">
    <property type="entry name" value="POTRA"/>
    <property type="match status" value="1"/>
</dbReference>
<keyword evidence="2 9" id="KW-1003">Cell membrane</keyword>
<dbReference type="InterPro" id="IPR034746">
    <property type="entry name" value="POTRA"/>
</dbReference>
<dbReference type="EMBL" id="SLZW01000006">
    <property type="protein sequence ID" value="TCS62198.1"/>
    <property type="molecule type" value="Genomic_DNA"/>
</dbReference>
<evidence type="ECO:0000256" key="9">
    <source>
        <dbReference type="HAMAP-Rule" id="MF_00911"/>
    </source>
</evidence>
<evidence type="ECO:0000256" key="8">
    <source>
        <dbReference type="ARBA" id="ARBA00023306"/>
    </source>
</evidence>
<dbReference type="HAMAP" id="MF_00911">
    <property type="entry name" value="FtsQ_subfam"/>
    <property type="match status" value="1"/>
</dbReference>
<dbReference type="Gene3D" id="3.10.20.310">
    <property type="entry name" value="membrane protein fhac"/>
    <property type="match status" value="1"/>
</dbReference>
<comment type="function">
    <text evidence="9">Essential cell division protein.</text>
</comment>
<accession>A0A4R3J8M8</accession>
<dbReference type="GO" id="GO:0090529">
    <property type="term" value="P:cell septum assembly"/>
    <property type="evidence" value="ECO:0007669"/>
    <property type="project" value="InterPro"/>
</dbReference>
<evidence type="ECO:0000313" key="12">
    <source>
        <dbReference type="Proteomes" id="UP000295304"/>
    </source>
</evidence>
<reference evidence="11 12" key="1">
    <citation type="submission" date="2019-03" db="EMBL/GenBank/DDBJ databases">
        <title>Genomic Encyclopedia of Type Strains, Phase IV (KMG-IV): sequencing the most valuable type-strain genomes for metagenomic binning, comparative biology and taxonomic classification.</title>
        <authorList>
            <person name="Goeker M."/>
        </authorList>
    </citation>
    <scope>NUCLEOTIDE SEQUENCE [LARGE SCALE GENOMIC DNA]</scope>
    <source>
        <strain evidence="11 12">DSM 101688</strain>
    </source>
</reference>
<dbReference type="Pfam" id="PF03799">
    <property type="entry name" value="FtsQ_DivIB_C"/>
    <property type="match status" value="1"/>
</dbReference>
<keyword evidence="7 9" id="KW-0472">Membrane</keyword>
<dbReference type="GO" id="GO:0043093">
    <property type="term" value="P:FtsZ-dependent cytokinesis"/>
    <property type="evidence" value="ECO:0007669"/>
    <property type="project" value="UniProtKB-UniRule"/>
</dbReference>
<evidence type="ECO:0000256" key="1">
    <source>
        <dbReference type="ARBA" id="ARBA00004370"/>
    </source>
</evidence>
<evidence type="ECO:0000259" key="10">
    <source>
        <dbReference type="PROSITE" id="PS51779"/>
    </source>
</evidence>
<feature type="transmembrane region" description="Helical" evidence="9">
    <location>
        <begin position="34"/>
        <end position="55"/>
    </location>
</feature>
<dbReference type="Pfam" id="PF08478">
    <property type="entry name" value="POTRA_1"/>
    <property type="match status" value="1"/>
</dbReference>
<dbReference type="GO" id="GO:0032153">
    <property type="term" value="C:cell division site"/>
    <property type="evidence" value="ECO:0007669"/>
    <property type="project" value="UniProtKB-UniRule"/>
</dbReference>
<evidence type="ECO:0000256" key="4">
    <source>
        <dbReference type="ARBA" id="ARBA00022618"/>
    </source>
</evidence>
<dbReference type="AlphaFoldDB" id="A0A4R3J8M8"/>
<dbReference type="RefSeq" id="WP_132939274.1">
    <property type="nucleotide sequence ID" value="NZ_CP119676.1"/>
</dbReference>
<evidence type="ECO:0000313" key="11">
    <source>
        <dbReference type="EMBL" id="TCS62198.1"/>
    </source>
</evidence>
<evidence type="ECO:0000256" key="5">
    <source>
        <dbReference type="ARBA" id="ARBA00022692"/>
    </source>
</evidence>
<comment type="caution">
    <text evidence="11">The sequence shown here is derived from an EMBL/GenBank/DDBJ whole genome shotgun (WGS) entry which is preliminary data.</text>
</comment>
<evidence type="ECO:0000256" key="2">
    <source>
        <dbReference type="ARBA" id="ARBA00022475"/>
    </source>
</evidence>
<dbReference type="InterPro" id="IPR026579">
    <property type="entry name" value="FtsQ"/>
</dbReference>
<dbReference type="GO" id="GO:0005886">
    <property type="term" value="C:plasma membrane"/>
    <property type="evidence" value="ECO:0007669"/>
    <property type="project" value="UniProtKB-SubCell"/>
</dbReference>
<organism evidence="11 12">
    <name type="scientific">Varunaivibrio sulfuroxidans</name>
    <dbReference type="NCBI Taxonomy" id="1773489"/>
    <lineage>
        <taxon>Bacteria</taxon>
        <taxon>Pseudomonadati</taxon>
        <taxon>Pseudomonadota</taxon>
        <taxon>Alphaproteobacteria</taxon>
        <taxon>Rhodospirillales</taxon>
        <taxon>Magnetovibrionaceae</taxon>
        <taxon>Varunaivibrio</taxon>
    </lineage>
</organism>
<comment type="subcellular location">
    <subcellularLocation>
        <location evidence="9">Cell inner membrane</location>
        <topology evidence="9">Single-pass type II membrane protein</topology>
    </subcellularLocation>
    <subcellularLocation>
        <location evidence="1">Membrane</location>
    </subcellularLocation>
    <text evidence="9">Localizes to the division septum.</text>
</comment>
<keyword evidence="12" id="KW-1185">Reference proteome</keyword>
<keyword evidence="8 9" id="KW-0131">Cell cycle</keyword>
<proteinExistence type="inferred from homology"/>
<comment type="similarity">
    <text evidence="9">Belongs to the FtsQ/DivIB family. FtsQ subfamily.</text>
</comment>
<feature type="domain" description="POTRA" evidence="10">
    <location>
        <begin position="80"/>
        <end position="148"/>
    </location>
</feature>
<dbReference type="InterPro" id="IPR045335">
    <property type="entry name" value="FtsQ_C_sf"/>
</dbReference>
<dbReference type="InterPro" id="IPR005548">
    <property type="entry name" value="Cell_div_FtsQ/DivIB_C"/>
</dbReference>
<gene>
    <name evidence="9" type="primary">ftsQ</name>
    <name evidence="11" type="ORF">EDD55_106156</name>
</gene>
<dbReference type="InterPro" id="IPR013685">
    <property type="entry name" value="POTRA_FtsQ_type"/>
</dbReference>
<evidence type="ECO:0000256" key="6">
    <source>
        <dbReference type="ARBA" id="ARBA00022989"/>
    </source>
</evidence>
<name>A0A4R3J8M8_9PROT</name>
<protein>
    <recommendedName>
        <fullName evidence="9">Cell division protein FtsQ</fullName>
    </recommendedName>
</protein>
<keyword evidence="5 9" id="KW-0812">Transmembrane</keyword>
<keyword evidence="3 9" id="KW-0997">Cell inner membrane</keyword>
<keyword evidence="6 9" id="KW-1133">Transmembrane helix</keyword>
<evidence type="ECO:0000256" key="3">
    <source>
        <dbReference type="ARBA" id="ARBA00022519"/>
    </source>
</evidence>
<keyword evidence="4 9" id="KW-0132">Cell division</keyword>
<dbReference type="OrthoDB" id="9783091at2"/>
<dbReference type="Proteomes" id="UP000295304">
    <property type="component" value="Unassembled WGS sequence"/>
</dbReference>
<dbReference type="Gene3D" id="3.40.50.11690">
    <property type="entry name" value="Cell division protein FtsQ/DivIB"/>
    <property type="match status" value="1"/>
</dbReference>
<dbReference type="PANTHER" id="PTHR35851:SF1">
    <property type="entry name" value="CELL DIVISION PROTEIN FTSQ"/>
    <property type="match status" value="1"/>
</dbReference>
<sequence length="290" mass="32516">MSMLSFFSRKVRAKAEKTSPPPRRRVVPLWRTPMAVFAAVFLGGMSLGMTGWLLWQSGWMTRIYEQARWAAIARSADLGLTVKDILVVGRRMTARGDLLNAVRLSRGAPILAFDFKAARERIEQLPWVKTASVERMLPNTVVIRVHERTPMALWQNDGQFALIDEDGEVITRKHLERFADLFVVVGPDAPEHIGGLLEILSSQPALMRRVRAAVRVGGRRWDLRLAGGIAVRLPEKGALTAWKRLARYEREHDVLARDVRILDLRLPDRLIIRTSGGAKAVSASGSGRET</sequence>
<evidence type="ECO:0000256" key="7">
    <source>
        <dbReference type="ARBA" id="ARBA00023136"/>
    </source>
</evidence>